<comment type="caution">
    <text evidence="2">The sequence shown here is derived from an EMBL/GenBank/DDBJ whole genome shotgun (WGS) entry which is preliminary data.</text>
</comment>
<evidence type="ECO:0000256" key="1">
    <source>
        <dbReference type="SAM" id="Phobius"/>
    </source>
</evidence>
<organism evidence="2 3">
    <name type="scientific">Thermogymnomonas acidicola</name>
    <dbReference type="NCBI Taxonomy" id="399579"/>
    <lineage>
        <taxon>Archaea</taxon>
        <taxon>Methanobacteriati</taxon>
        <taxon>Thermoplasmatota</taxon>
        <taxon>Thermoplasmata</taxon>
        <taxon>Thermoplasmatales</taxon>
        <taxon>Thermogymnomonas</taxon>
    </lineage>
</organism>
<evidence type="ECO:0008006" key="4">
    <source>
        <dbReference type="Google" id="ProtNLM"/>
    </source>
</evidence>
<feature type="transmembrane region" description="Helical" evidence="1">
    <location>
        <begin position="640"/>
        <end position="660"/>
    </location>
</feature>
<keyword evidence="1" id="KW-1133">Transmembrane helix</keyword>
<evidence type="ECO:0000313" key="3">
    <source>
        <dbReference type="Proteomes" id="UP000632195"/>
    </source>
</evidence>
<reference evidence="2" key="2">
    <citation type="submission" date="2022-09" db="EMBL/GenBank/DDBJ databases">
        <authorList>
            <person name="Sun Q."/>
            <person name="Ohkuma M."/>
        </authorList>
    </citation>
    <scope>NUCLEOTIDE SEQUENCE</scope>
    <source>
        <strain evidence="2">JCM 13583</strain>
    </source>
</reference>
<dbReference type="Pfam" id="PF05317">
    <property type="entry name" value="Thermopsin"/>
    <property type="match status" value="1"/>
</dbReference>
<dbReference type="EMBL" id="BMNY01000002">
    <property type="protein sequence ID" value="GGM77135.1"/>
    <property type="molecule type" value="Genomic_DNA"/>
</dbReference>
<dbReference type="InterPro" id="IPR007981">
    <property type="entry name" value="Peptidase_A5"/>
</dbReference>
<proteinExistence type="predicted"/>
<keyword evidence="1" id="KW-0472">Membrane</keyword>
<gene>
    <name evidence="2" type="ORF">GCM10007108_14010</name>
</gene>
<evidence type="ECO:0000313" key="2">
    <source>
        <dbReference type="EMBL" id="GGM77135.1"/>
    </source>
</evidence>
<dbReference type="Proteomes" id="UP000632195">
    <property type="component" value="Unassembled WGS sequence"/>
</dbReference>
<dbReference type="RefSeq" id="WP_188681524.1">
    <property type="nucleotide sequence ID" value="NZ_BMNY01000002.1"/>
</dbReference>
<reference evidence="2" key="1">
    <citation type="journal article" date="2014" name="Int. J. Syst. Evol. Microbiol.">
        <title>Complete genome sequence of Corynebacterium casei LMG S-19264T (=DSM 44701T), isolated from a smear-ripened cheese.</title>
        <authorList>
            <consortium name="US DOE Joint Genome Institute (JGI-PGF)"/>
            <person name="Walter F."/>
            <person name="Albersmeier A."/>
            <person name="Kalinowski J."/>
            <person name="Ruckert C."/>
        </authorList>
    </citation>
    <scope>NUCLEOTIDE SEQUENCE</scope>
    <source>
        <strain evidence="2">JCM 13583</strain>
    </source>
</reference>
<name>A0AA37BS80_9ARCH</name>
<accession>A0AA37BS80</accession>
<sequence>MLRSLTLILVMLLILTLIPLSHPHAQVQGGVFPGKGMQVNPFSSYQAEPAPVGIADYGIGPGGTPYEYRTSSFLGTVSIGSLRTYNGSLNSTASDMSIQLNVNLVFNDSGVQYVYWVQDVAFLNTTNGQVFFIDNIWNMSSPGASMYNSTVSGNGTVAPAGKSIDYYYYAPNNTLPGNGIDLRYPATLDLMVNATQPGRDPEVTFYYNDGYGWVAFDTVTFTFATNVSGKPVFEVNGFQYEPTGYTFYDAELILGGPGNGTGTQDMDSNVYLSLLYYNGHNFQEIANAYNFGSNTAETLWNATDSAYYYPQNGSLFALVKNSSTGDALGTIYTSNEVSFLNISTGFYSGYVEVNNTGYAFSGWSANLTLAPGTYEVRLLDRGQVVFQQNVTLKAGHYRHLDAGKLYTVTFTEHGLPQGYGWEVRLDTGTVLKGDAQNLSVQLSNGTYNYTVISLENTYLPVNSTGTFFVNGSNTVLYVNFTLLTYRVDFMESGLPAGAKWSVTIGNMSVSTSNRTIVFELPNGTYNFTVHWSNTTYLPYPDMGTFYVDGKGISLYITFYSTLNTVTVEETGLSGQVWKIVVGNYTVETSSTALSILMPNGTYSVLVQAPPGYRAEYNSTLRVDGSNVTLQIKFEKVSNGLLTFGLVILILVAVVVAAAVIRRR</sequence>
<keyword evidence="1" id="KW-0812">Transmembrane</keyword>
<dbReference type="AlphaFoldDB" id="A0AA37BS80"/>
<protein>
    <recommendedName>
        <fullName evidence="4">Thermopsin</fullName>
    </recommendedName>
</protein>
<keyword evidence="3" id="KW-1185">Reference proteome</keyword>